<accession>A0A8E2DIE5</accession>
<gene>
    <name evidence="2" type="ORF">OBBRIDRAFT_34298</name>
</gene>
<dbReference type="AlphaFoldDB" id="A0A8E2DIE5"/>
<protein>
    <recommendedName>
        <fullName evidence="4">Secreted protein</fullName>
    </recommendedName>
</protein>
<proteinExistence type="predicted"/>
<feature type="chain" id="PRO_5034046920" description="Secreted protein" evidence="1">
    <location>
        <begin position="18"/>
        <end position="89"/>
    </location>
</feature>
<evidence type="ECO:0000313" key="3">
    <source>
        <dbReference type="Proteomes" id="UP000250043"/>
    </source>
</evidence>
<keyword evidence="3" id="KW-1185">Reference proteome</keyword>
<sequence length="89" mass="9878">MVVVSFTLLAFMPITRGGEDVQFSERISAGNEQFCPATQVLALASSDIPKFSSHFLSLFDFESRYGRPSRFGISLSSLSHHHINSQGRQ</sequence>
<evidence type="ECO:0000313" key="2">
    <source>
        <dbReference type="EMBL" id="OCH89215.1"/>
    </source>
</evidence>
<dbReference type="Proteomes" id="UP000250043">
    <property type="component" value="Unassembled WGS sequence"/>
</dbReference>
<organism evidence="2 3">
    <name type="scientific">Obba rivulosa</name>
    <dbReference type="NCBI Taxonomy" id="1052685"/>
    <lineage>
        <taxon>Eukaryota</taxon>
        <taxon>Fungi</taxon>
        <taxon>Dikarya</taxon>
        <taxon>Basidiomycota</taxon>
        <taxon>Agaricomycotina</taxon>
        <taxon>Agaricomycetes</taxon>
        <taxon>Polyporales</taxon>
        <taxon>Gelatoporiaceae</taxon>
        <taxon>Obba</taxon>
    </lineage>
</organism>
<name>A0A8E2DIE5_9APHY</name>
<keyword evidence="1" id="KW-0732">Signal</keyword>
<dbReference type="EMBL" id="KV722432">
    <property type="protein sequence ID" value="OCH89215.1"/>
    <property type="molecule type" value="Genomic_DNA"/>
</dbReference>
<evidence type="ECO:0008006" key="4">
    <source>
        <dbReference type="Google" id="ProtNLM"/>
    </source>
</evidence>
<evidence type="ECO:0000256" key="1">
    <source>
        <dbReference type="SAM" id="SignalP"/>
    </source>
</evidence>
<reference evidence="2 3" key="1">
    <citation type="submission" date="2016-07" db="EMBL/GenBank/DDBJ databases">
        <title>Draft genome of the white-rot fungus Obba rivulosa 3A-2.</title>
        <authorList>
            <consortium name="DOE Joint Genome Institute"/>
            <person name="Miettinen O."/>
            <person name="Riley R."/>
            <person name="Acob R."/>
            <person name="Barry K."/>
            <person name="Cullen D."/>
            <person name="De Vries R."/>
            <person name="Hainaut M."/>
            <person name="Hatakka A."/>
            <person name="Henrissat B."/>
            <person name="Hilden K."/>
            <person name="Kuo R."/>
            <person name="Labutti K."/>
            <person name="Lipzen A."/>
            <person name="Makela M.R."/>
            <person name="Sandor L."/>
            <person name="Spatafora J.W."/>
            <person name="Grigoriev I.V."/>
            <person name="Hibbett D.S."/>
        </authorList>
    </citation>
    <scope>NUCLEOTIDE SEQUENCE [LARGE SCALE GENOMIC DNA]</scope>
    <source>
        <strain evidence="2 3">3A-2</strain>
    </source>
</reference>
<feature type="signal peptide" evidence="1">
    <location>
        <begin position="1"/>
        <end position="17"/>
    </location>
</feature>